<feature type="chain" id="PRO_5045806345" description="Outer membrane protein beta-barrel domain-containing protein" evidence="1">
    <location>
        <begin position="21"/>
        <end position="225"/>
    </location>
</feature>
<dbReference type="EMBL" id="JBCEVZ010000033">
    <property type="protein sequence ID" value="MEL5995256.1"/>
    <property type="molecule type" value="Genomic_DNA"/>
</dbReference>
<sequence length="225" mass="23970">MKTPLLVLAALGSTLTAAQAQTTIGKGTGLLTGSVGFHTETDDLTSNGNGGLNSKNTYRTFRLDFAVGGFVADNLALGVQLQHTVTGGSYSSSSSNNQSGPPTSSTLRVGPMAQYYQMFSEQFGMTATLGAGYESDSQWAQRTSSYPPYYYYSNLKVSGYYVALTPGIVFFPVPKFGLTASIGSLSYNRLKVKDTGSADRYLSALDAGFGLSQLQFGANYYFGRK</sequence>
<dbReference type="RefSeq" id="WP_342298957.1">
    <property type="nucleotide sequence ID" value="NZ_JBCEVZ010000033.1"/>
</dbReference>
<evidence type="ECO:0000313" key="2">
    <source>
        <dbReference type="EMBL" id="MEL5995256.1"/>
    </source>
</evidence>
<dbReference type="Proteomes" id="UP001479606">
    <property type="component" value="Unassembled WGS sequence"/>
</dbReference>
<evidence type="ECO:0008006" key="4">
    <source>
        <dbReference type="Google" id="ProtNLM"/>
    </source>
</evidence>
<name>A0ABU9LYX5_9BACT</name>
<reference evidence="2 3" key="1">
    <citation type="journal article" date="2018" name="Arch. Microbiol.">
        <title>Hymenobacter segetis sp. nov., isolated from soil.</title>
        <authorList>
            <person name="Ten L.N."/>
            <person name="Lim S.J."/>
            <person name="Kim B.O."/>
            <person name="Kang I.K."/>
            <person name="Jung H.Y."/>
        </authorList>
    </citation>
    <scope>NUCLEOTIDE SEQUENCE [LARGE SCALE GENOMIC DNA]</scope>
    <source>
        <strain evidence="2 3">S7-3-11</strain>
    </source>
</reference>
<accession>A0ABU9LYX5</accession>
<organism evidence="2 3">
    <name type="scientific">Hymenobacter segetis</name>
    <dbReference type="NCBI Taxonomy" id="2025509"/>
    <lineage>
        <taxon>Bacteria</taxon>
        <taxon>Pseudomonadati</taxon>
        <taxon>Bacteroidota</taxon>
        <taxon>Cytophagia</taxon>
        <taxon>Cytophagales</taxon>
        <taxon>Hymenobacteraceae</taxon>
        <taxon>Hymenobacter</taxon>
    </lineage>
</organism>
<protein>
    <recommendedName>
        <fullName evidence="4">Outer membrane protein beta-barrel domain-containing protein</fullName>
    </recommendedName>
</protein>
<evidence type="ECO:0000256" key="1">
    <source>
        <dbReference type="SAM" id="SignalP"/>
    </source>
</evidence>
<proteinExistence type="predicted"/>
<feature type="signal peptide" evidence="1">
    <location>
        <begin position="1"/>
        <end position="20"/>
    </location>
</feature>
<keyword evidence="3" id="KW-1185">Reference proteome</keyword>
<keyword evidence="1" id="KW-0732">Signal</keyword>
<gene>
    <name evidence="2" type="ORF">AAFH49_13635</name>
</gene>
<evidence type="ECO:0000313" key="3">
    <source>
        <dbReference type="Proteomes" id="UP001479606"/>
    </source>
</evidence>
<comment type="caution">
    <text evidence="2">The sequence shown here is derived from an EMBL/GenBank/DDBJ whole genome shotgun (WGS) entry which is preliminary data.</text>
</comment>